<accession>A0AA88Y832</accession>
<dbReference type="SMART" id="SM00707">
    <property type="entry name" value="RPEL"/>
    <property type="match status" value="4"/>
</dbReference>
<feature type="compositionally biased region" description="Acidic residues" evidence="5">
    <location>
        <begin position="1"/>
        <end position="11"/>
    </location>
</feature>
<dbReference type="AlphaFoldDB" id="A0AA88Y832"/>
<comment type="caution">
    <text evidence="6">The sequence shown here is derived from an EMBL/GenBank/DDBJ whole genome shotgun (WGS) entry which is preliminary data.</text>
</comment>
<feature type="repeat" description="RPEL" evidence="4">
    <location>
        <begin position="108"/>
        <end position="133"/>
    </location>
</feature>
<sequence length="652" mass="73142">MATAETDESSENLESKSLTRQRSNSDPQPNVDIHKPQNDEKEDNMKIMLHGTYKRDKKKNGEIKSNAHGISSAPTERRKSKFSAIGKLFKPWKWTRKKKSEKIEKTAKEIERKISIRSTREELIRKGVLKDVDTDAQQTSAVVTTPPSQQPISNAIETHVAVIAEDKQNHVQTLENCQVHSDGVSTDQCNGTSQDVPSSSDNQVSKSEPLTITTQAEITPVSSNSTAPVLTTAQVRPMVFPPQVTSATSPDQPVTNGNTQSEASTESTAQMDHPVAKLVPQDHIDITDSDKDDSEEEVTNGALMTDPTGTFHLAPACEPDLKSVPKKSALKGGRVGGGSESDTPPPSNKSDTHNVNFSHVDIMETPSYSQSPASTAPSVEESQQQQLQQQPKASPMPTPRGTTKPKLRGGLVNFSNENKENTPVPQSTVSFTNSQSDNTSSHYSHDDSSSDDEEIRYRDDEEEEEEEQLSLLASKVARQDSLARFLNNRPSHRELVDKNIIPETTAEKKAEMRDAIGSKLIRRLSLRPTQEELEQRNILHTQSTDDANREKEEKKRYLIRKLSFRPSIEELKERKIIKFSDYVEWTEAHEYDRRADKPWTRLTPKDKAAIRKELNEFKSKEMDVHEESKHLTSCHEAQAFRDSHTYHVSLRQ</sequence>
<keyword evidence="7" id="KW-1185">Reference proteome</keyword>
<feature type="compositionally biased region" description="Polar residues" evidence="5">
    <location>
        <begin position="413"/>
        <end position="439"/>
    </location>
</feature>
<proteinExistence type="inferred from homology"/>
<feature type="compositionally biased region" description="Polar residues" evidence="5">
    <location>
        <begin position="243"/>
        <end position="270"/>
    </location>
</feature>
<dbReference type="PANTHER" id="PTHR12751">
    <property type="entry name" value="PHOSPHATASE AND ACTIN REGULATOR PHACTR"/>
    <property type="match status" value="1"/>
</dbReference>
<evidence type="ECO:0000313" key="7">
    <source>
        <dbReference type="Proteomes" id="UP001186944"/>
    </source>
</evidence>
<evidence type="ECO:0000256" key="5">
    <source>
        <dbReference type="SAM" id="MobiDB-lite"/>
    </source>
</evidence>
<evidence type="ECO:0000256" key="4">
    <source>
        <dbReference type="PROSITE-ProRule" id="PRU00401"/>
    </source>
</evidence>
<feature type="region of interest" description="Disordered" evidence="5">
    <location>
        <begin position="242"/>
        <end position="469"/>
    </location>
</feature>
<name>A0AA88Y832_PINIB</name>
<feature type="compositionally biased region" description="Polar residues" evidence="5">
    <location>
        <begin position="366"/>
        <end position="382"/>
    </location>
</feature>
<evidence type="ECO:0008006" key="8">
    <source>
        <dbReference type="Google" id="ProtNLM"/>
    </source>
</evidence>
<gene>
    <name evidence="6" type="ORF">FSP39_017913</name>
</gene>
<dbReference type="GO" id="GO:0003779">
    <property type="term" value="F:actin binding"/>
    <property type="evidence" value="ECO:0007669"/>
    <property type="project" value="UniProtKB-KW"/>
</dbReference>
<feature type="repeat" description="RPEL" evidence="4">
    <location>
        <begin position="556"/>
        <end position="581"/>
    </location>
</feature>
<dbReference type="Gene3D" id="6.10.140.2130">
    <property type="match status" value="1"/>
</dbReference>
<dbReference type="Pfam" id="PF02755">
    <property type="entry name" value="RPEL"/>
    <property type="match status" value="2"/>
</dbReference>
<feature type="region of interest" description="Disordered" evidence="5">
    <location>
        <begin position="1"/>
        <end position="82"/>
    </location>
</feature>
<dbReference type="PROSITE" id="PS51073">
    <property type="entry name" value="RPEL"/>
    <property type="match status" value="4"/>
</dbReference>
<comment type="similarity">
    <text evidence="1">Belongs to the phosphatase and actin regulator family.</text>
</comment>
<feature type="compositionally biased region" description="Acidic residues" evidence="5">
    <location>
        <begin position="449"/>
        <end position="468"/>
    </location>
</feature>
<feature type="compositionally biased region" description="Basic and acidic residues" evidence="5">
    <location>
        <begin position="32"/>
        <end position="45"/>
    </location>
</feature>
<evidence type="ECO:0000256" key="3">
    <source>
        <dbReference type="ARBA" id="ARBA00023203"/>
    </source>
</evidence>
<dbReference type="PANTHER" id="PTHR12751:SF18">
    <property type="entry name" value="PHOSPHATASE AND ACTIN REGULATOR 1"/>
    <property type="match status" value="1"/>
</dbReference>
<dbReference type="Proteomes" id="UP001186944">
    <property type="component" value="Unassembled WGS sequence"/>
</dbReference>
<reference evidence="6" key="1">
    <citation type="submission" date="2019-08" db="EMBL/GenBank/DDBJ databases">
        <title>The improved chromosome-level genome for the pearl oyster Pinctada fucata martensii using PacBio sequencing and Hi-C.</title>
        <authorList>
            <person name="Zheng Z."/>
        </authorList>
    </citation>
    <scope>NUCLEOTIDE SEQUENCE</scope>
    <source>
        <strain evidence="6">ZZ-2019</strain>
        <tissue evidence="6">Adductor muscle</tissue>
    </source>
</reference>
<dbReference type="GO" id="GO:0030036">
    <property type="term" value="P:actin cytoskeleton organization"/>
    <property type="evidence" value="ECO:0007669"/>
    <property type="project" value="TreeGrafter"/>
</dbReference>
<dbReference type="EMBL" id="VSWD01000010">
    <property type="protein sequence ID" value="KAK3091201.1"/>
    <property type="molecule type" value="Genomic_DNA"/>
</dbReference>
<keyword evidence="2" id="KW-0677">Repeat</keyword>
<evidence type="ECO:0000256" key="1">
    <source>
        <dbReference type="ARBA" id="ARBA00009795"/>
    </source>
</evidence>
<protein>
    <recommendedName>
        <fullName evidence="8">Phosphatase and actin regulator 1</fullName>
    </recommendedName>
</protein>
<dbReference type="InterPro" id="IPR004018">
    <property type="entry name" value="RPEL_repeat"/>
</dbReference>
<feature type="compositionally biased region" description="Basic and acidic residues" evidence="5">
    <location>
        <begin position="280"/>
        <end position="289"/>
    </location>
</feature>
<dbReference type="Gene3D" id="6.10.140.1750">
    <property type="match status" value="1"/>
</dbReference>
<feature type="repeat" description="RPEL" evidence="4">
    <location>
        <begin position="480"/>
        <end position="505"/>
    </location>
</feature>
<feature type="region of interest" description="Disordered" evidence="5">
    <location>
        <begin position="184"/>
        <end position="225"/>
    </location>
</feature>
<evidence type="ECO:0000313" key="6">
    <source>
        <dbReference type="EMBL" id="KAK3091201.1"/>
    </source>
</evidence>
<feature type="compositionally biased region" description="Polar residues" evidence="5">
    <location>
        <begin position="15"/>
        <end position="28"/>
    </location>
</feature>
<feature type="repeat" description="RPEL" evidence="4">
    <location>
        <begin position="518"/>
        <end position="543"/>
    </location>
</feature>
<keyword evidence="3" id="KW-0009">Actin-binding</keyword>
<organism evidence="6 7">
    <name type="scientific">Pinctada imbricata</name>
    <name type="common">Atlantic pearl-oyster</name>
    <name type="synonym">Pinctada martensii</name>
    <dbReference type="NCBI Taxonomy" id="66713"/>
    <lineage>
        <taxon>Eukaryota</taxon>
        <taxon>Metazoa</taxon>
        <taxon>Spiralia</taxon>
        <taxon>Lophotrochozoa</taxon>
        <taxon>Mollusca</taxon>
        <taxon>Bivalvia</taxon>
        <taxon>Autobranchia</taxon>
        <taxon>Pteriomorphia</taxon>
        <taxon>Pterioida</taxon>
        <taxon>Pterioidea</taxon>
        <taxon>Pteriidae</taxon>
        <taxon>Pinctada</taxon>
    </lineage>
</organism>
<evidence type="ECO:0000256" key="2">
    <source>
        <dbReference type="ARBA" id="ARBA00022737"/>
    </source>
</evidence>